<feature type="region of interest" description="Disordered" evidence="1">
    <location>
        <begin position="353"/>
        <end position="418"/>
    </location>
</feature>
<feature type="region of interest" description="Disordered" evidence="1">
    <location>
        <begin position="1"/>
        <end position="51"/>
    </location>
</feature>
<dbReference type="EMBL" id="WNWR01000159">
    <property type="protein sequence ID" value="KAE9989975.1"/>
    <property type="molecule type" value="Genomic_DNA"/>
</dbReference>
<organism evidence="3 6">
    <name type="scientific">Venturia inaequalis</name>
    <name type="common">Apple scab fungus</name>
    <dbReference type="NCBI Taxonomy" id="5025"/>
    <lineage>
        <taxon>Eukaryota</taxon>
        <taxon>Fungi</taxon>
        <taxon>Dikarya</taxon>
        <taxon>Ascomycota</taxon>
        <taxon>Pezizomycotina</taxon>
        <taxon>Dothideomycetes</taxon>
        <taxon>Pleosporomycetidae</taxon>
        <taxon>Venturiales</taxon>
        <taxon>Venturiaceae</taxon>
        <taxon>Venturia</taxon>
    </lineage>
</organism>
<dbReference type="Proteomes" id="UP000490939">
    <property type="component" value="Unassembled WGS sequence"/>
</dbReference>
<evidence type="ECO:0000313" key="4">
    <source>
        <dbReference type="EMBL" id="KAE9980517.1"/>
    </source>
</evidence>
<evidence type="ECO:0000313" key="7">
    <source>
        <dbReference type="Proteomes" id="UP000447873"/>
    </source>
</evidence>
<evidence type="ECO:0000256" key="2">
    <source>
        <dbReference type="SAM" id="Phobius"/>
    </source>
</evidence>
<accession>A0A8H3YNR3</accession>
<feature type="compositionally biased region" description="Polar residues" evidence="1">
    <location>
        <begin position="370"/>
        <end position="386"/>
    </location>
</feature>
<evidence type="ECO:0000313" key="8">
    <source>
        <dbReference type="Proteomes" id="UP000490939"/>
    </source>
</evidence>
<feature type="transmembrane region" description="Helical" evidence="2">
    <location>
        <begin position="151"/>
        <end position="174"/>
    </location>
</feature>
<dbReference type="Proteomes" id="UP000433883">
    <property type="component" value="Unassembled WGS sequence"/>
</dbReference>
<feature type="compositionally biased region" description="Polar residues" evidence="1">
    <location>
        <begin position="26"/>
        <end position="48"/>
    </location>
</feature>
<evidence type="ECO:0000313" key="5">
    <source>
        <dbReference type="EMBL" id="KAE9989975.1"/>
    </source>
</evidence>
<feature type="compositionally biased region" description="Polar residues" evidence="1">
    <location>
        <begin position="315"/>
        <end position="325"/>
    </location>
</feature>
<keyword evidence="8" id="KW-1185">Reference proteome</keyword>
<dbReference type="AlphaFoldDB" id="A0A8H3YNR3"/>
<evidence type="ECO:0000313" key="6">
    <source>
        <dbReference type="Proteomes" id="UP000433883"/>
    </source>
</evidence>
<feature type="compositionally biased region" description="Basic and acidic residues" evidence="1">
    <location>
        <begin position="401"/>
        <end position="411"/>
    </location>
</feature>
<keyword evidence="2" id="KW-1133">Transmembrane helix</keyword>
<protein>
    <submittedName>
        <fullName evidence="3">Uncharacterized protein</fullName>
    </submittedName>
</protein>
<dbReference type="OrthoDB" id="3944879at2759"/>
<evidence type="ECO:0000256" key="1">
    <source>
        <dbReference type="SAM" id="MobiDB-lite"/>
    </source>
</evidence>
<gene>
    <name evidence="3" type="ORF">BLS_006371</name>
    <name evidence="5" type="ORF">EG327_001986</name>
    <name evidence="4" type="ORF">EG328_000252</name>
</gene>
<feature type="region of interest" description="Disordered" evidence="1">
    <location>
        <begin position="308"/>
        <end position="337"/>
    </location>
</feature>
<dbReference type="Proteomes" id="UP000447873">
    <property type="component" value="Unassembled WGS sequence"/>
</dbReference>
<keyword evidence="2" id="KW-0472">Membrane</keyword>
<sequence>MDSFQSIYPPGFGPGGFIPGSVADSAPTNNQSQPPEGGSPSTDVSNTPSSASILSVGSASVTASLGSSSTIVASQPSSPVSTLFNSASTPISTLFNSAAGSSGSGPSVVTSLIAVSTTTVAGLSNTSGSAAKAAEGITSPIPEPILRDQTIIGVAVAIVVWLLIIIAALSWCLWRKRKIIRNRGEKLGDDFATSMRPDMSQHDVEAIMGMAPARPATQPRSTAPRLPQPAFLMTRSTSTMDLIPGPLGSHPVSRNARYSSNETPRLSMLDYENLASRLSAPPRSPSTIFPGIYRLSEHSAITSISSRTSKTKETLVTTRALSTASDSDESTTPEPIAALRPTLGKLNTWLESNRRRSRVAASSRGISMDFPSNNNNDRNTYMTTNTTREEIEKGEEEEDAIKEPSRQRADSDTLGPPIMSAIARPMSLASLKDIYRRSATLERSINGMREGPVPPAK</sequence>
<name>A0A8H3YNR3_VENIN</name>
<evidence type="ECO:0000313" key="3">
    <source>
        <dbReference type="EMBL" id="KAE9967434.1"/>
    </source>
</evidence>
<proteinExistence type="predicted"/>
<keyword evidence="2" id="KW-0812">Transmembrane</keyword>
<dbReference type="EMBL" id="WNWS01000102">
    <property type="protein sequence ID" value="KAE9980517.1"/>
    <property type="molecule type" value="Genomic_DNA"/>
</dbReference>
<comment type="caution">
    <text evidence="3">The sequence shown here is derived from an EMBL/GenBank/DDBJ whole genome shotgun (WGS) entry which is preliminary data.</text>
</comment>
<dbReference type="EMBL" id="WNWQ01000468">
    <property type="protein sequence ID" value="KAE9967434.1"/>
    <property type="molecule type" value="Genomic_DNA"/>
</dbReference>
<reference evidence="3 6" key="1">
    <citation type="submission" date="2019-11" db="EMBL/GenBank/DDBJ databases">
        <title>Venturia inaequalis Genome Resource.</title>
        <authorList>
            <person name="Lichtner F.J."/>
        </authorList>
    </citation>
    <scope>NUCLEOTIDE SEQUENCE [LARGE SCALE GENOMIC DNA]</scope>
    <source>
        <strain evidence="4 7">120213</strain>
        <strain evidence="3">Bline_iso_100314</strain>
        <strain evidence="5 8">DMI_063113</strain>
    </source>
</reference>